<accession>A0AA40D3D7</accession>
<organism evidence="2 3">
    <name type="scientific">Cercophora samala</name>
    <dbReference type="NCBI Taxonomy" id="330535"/>
    <lineage>
        <taxon>Eukaryota</taxon>
        <taxon>Fungi</taxon>
        <taxon>Dikarya</taxon>
        <taxon>Ascomycota</taxon>
        <taxon>Pezizomycotina</taxon>
        <taxon>Sordariomycetes</taxon>
        <taxon>Sordariomycetidae</taxon>
        <taxon>Sordariales</taxon>
        <taxon>Lasiosphaeriaceae</taxon>
        <taxon>Cercophora</taxon>
    </lineage>
</organism>
<protein>
    <submittedName>
        <fullName evidence="2">Uncharacterized protein</fullName>
    </submittedName>
</protein>
<feature type="transmembrane region" description="Helical" evidence="1">
    <location>
        <begin position="16"/>
        <end position="34"/>
    </location>
</feature>
<proteinExistence type="predicted"/>
<gene>
    <name evidence="2" type="ORF">QBC41DRAFT_330560</name>
</gene>
<evidence type="ECO:0000313" key="2">
    <source>
        <dbReference type="EMBL" id="KAK0661161.1"/>
    </source>
</evidence>
<reference evidence="2" key="1">
    <citation type="submission" date="2023-06" db="EMBL/GenBank/DDBJ databases">
        <title>Genome-scale phylogeny and comparative genomics of the fungal order Sordariales.</title>
        <authorList>
            <consortium name="Lawrence Berkeley National Laboratory"/>
            <person name="Hensen N."/>
            <person name="Bonometti L."/>
            <person name="Westerberg I."/>
            <person name="Brannstrom I.O."/>
            <person name="Guillou S."/>
            <person name="Cros-Aarteil S."/>
            <person name="Calhoun S."/>
            <person name="Haridas S."/>
            <person name="Kuo A."/>
            <person name="Mondo S."/>
            <person name="Pangilinan J."/>
            <person name="Riley R."/>
            <person name="Labutti K."/>
            <person name="Andreopoulos B."/>
            <person name="Lipzen A."/>
            <person name="Chen C."/>
            <person name="Yanf M."/>
            <person name="Daum C."/>
            <person name="Ng V."/>
            <person name="Clum A."/>
            <person name="Steindorff A."/>
            <person name="Ohm R."/>
            <person name="Martin F."/>
            <person name="Silar P."/>
            <person name="Natvig D."/>
            <person name="Lalanne C."/>
            <person name="Gautier V."/>
            <person name="Ament-Velasquez S.L."/>
            <person name="Kruys A."/>
            <person name="Hutchinson M.I."/>
            <person name="Powell A.J."/>
            <person name="Barry K."/>
            <person name="Miller A.N."/>
            <person name="Grigoriev I.V."/>
            <person name="Debuchy R."/>
            <person name="Gladieux P."/>
            <person name="Thoren M.H."/>
            <person name="Johannesson H."/>
        </authorList>
    </citation>
    <scope>NUCLEOTIDE SEQUENCE</scope>
    <source>
        <strain evidence="2">CBS 307.81</strain>
    </source>
</reference>
<keyword evidence="3" id="KW-1185">Reference proteome</keyword>
<dbReference type="AlphaFoldDB" id="A0AA40D3D7"/>
<sequence>MKDHDRQRMRIWDWRIRFNGLTGMCLWMILIGVLQTRLPRRRLWGPWDRLEEGFCWYNIYDFVPPLSDVKMLALFFLSHRHHRLVCS</sequence>
<evidence type="ECO:0000256" key="1">
    <source>
        <dbReference type="SAM" id="Phobius"/>
    </source>
</evidence>
<evidence type="ECO:0000313" key="3">
    <source>
        <dbReference type="Proteomes" id="UP001174997"/>
    </source>
</evidence>
<feature type="non-terminal residue" evidence="2">
    <location>
        <position position="87"/>
    </location>
</feature>
<keyword evidence="1" id="KW-1133">Transmembrane helix</keyword>
<dbReference type="Proteomes" id="UP001174997">
    <property type="component" value="Unassembled WGS sequence"/>
</dbReference>
<comment type="caution">
    <text evidence="2">The sequence shown here is derived from an EMBL/GenBank/DDBJ whole genome shotgun (WGS) entry which is preliminary data.</text>
</comment>
<name>A0AA40D3D7_9PEZI</name>
<keyword evidence="1" id="KW-0472">Membrane</keyword>
<dbReference type="EMBL" id="JAULSY010000157">
    <property type="protein sequence ID" value="KAK0661161.1"/>
    <property type="molecule type" value="Genomic_DNA"/>
</dbReference>
<keyword evidence="1" id="KW-0812">Transmembrane</keyword>